<evidence type="ECO:0000313" key="1">
    <source>
        <dbReference type="EMBL" id="MFC2948538.1"/>
    </source>
</evidence>
<accession>A0ABV7A6H0</accession>
<dbReference type="Proteomes" id="UP001595387">
    <property type="component" value="Unassembled WGS sequence"/>
</dbReference>
<gene>
    <name evidence="1" type="ORF">ACFODW_09320</name>
</gene>
<proteinExistence type="predicted"/>
<reference evidence="2" key="1">
    <citation type="journal article" date="2019" name="Int. J. Syst. Evol. Microbiol.">
        <title>The Global Catalogue of Microorganisms (GCM) 10K type strain sequencing project: providing services to taxonomists for standard genome sequencing and annotation.</title>
        <authorList>
            <consortium name="The Broad Institute Genomics Platform"/>
            <consortium name="The Broad Institute Genome Sequencing Center for Infectious Disease"/>
            <person name="Wu L."/>
            <person name="Ma J."/>
        </authorList>
    </citation>
    <scope>NUCLEOTIDE SEQUENCE [LARGE SCALE GENOMIC DNA]</scope>
    <source>
        <strain evidence="2">KCTC 13193</strain>
    </source>
</reference>
<comment type="caution">
    <text evidence="1">The sequence shown here is derived from an EMBL/GenBank/DDBJ whole genome shotgun (WGS) entry which is preliminary data.</text>
</comment>
<dbReference type="InterPro" id="IPR025127">
    <property type="entry name" value="DUF4054"/>
</dbReference>
<sequence>MESLTTAARVKSIASHLKAVSNEDMDVYIEDASQEVSSSPIKEEYRERATRYLAAHMASLNVRQAQNQKVGEISQTFTTTGGAGIDSTPYGQEYDRILKKSKPLLNLTVI</sequence>
<name>A0ABV7A6H0_9BACI</name>
<keyword evidence="2" id="KW-1185">Reference proteome</keyword>
<evidence type="ECO:0000313" key="2">
    <source>
        <dbReference type="Proteomes" id="UP001595387"/>
    </source>
</evidence>
<dbReference type="Pfam" id="PF13262">
    <property type="entry name" value="DUF4054"/>
    <property type="match status" value="1"/>
</dbReference>
<dbReference type="RefSeq" id="WP_390305634.1">
    <property type="nucleotide sequence ID" value="NZ_JBHRRZ010000015.1"/>
</dbReference>
<dbReference type="EMBL" id="JBHRRZ010000015">
    <property type="protein sequence ID" value="MFC2948538.1"/>
    <property type="molecule type" value="Genomic_DNA"/>
</dbReference>
<organism evidence="1 2">
    <name type="scientific">Virgibacillus sediminis</name>
    <dbReference type="NCBI Taxonomy" id="202260"/>
    <lineage>
        <taxon>Bacteria</taxon>
        <taxon>Bacillati</taxon>
        <taxon>Bacillota</taxon>
        <taxon>Bacilli</taxon>
        <taxon>Bacillales</taxon>
        <taxon>Bacillaceae</taxon>
        <taxon>Virgibacillus</taxon>
    </lineage>
</organism>
<protein>
    <submittedName>
        <fullName evidence="1">DUF4054 domain-containing protein</fullName>
    </submittedName>
</protein>